<dbReference type="InterPro" id="IPR003661">
    <property type="entry name" value="HisK_dim/P_dom"/>
</dbReference>
<proteinExistence type="predicted"/>
<dbReference type="CDD" id="cd00082">
    <property type="entry name" value="HisKA"/>
    <property type="match status" value="1"/>
</dbReference>
<keyword evidence="5 10" id="KW-0808">Transferase</keyword>
<dbReference type="SMART" id="SM00388">
    <property type="entry name" value="HisKA"/>
    <property type="match status" value="1"/>
</dbReference>
<dbReference type="Pfam" id="PF00512">
    <property type="entry name" value="HisKA"/>
    <property type="match status" value="1"/>
</dbReference>
<evidence type="ECO:0000256" key="4">
    <source>
        <dbReference type="ARBA" id="ARBA00022553"/>
    </source>
</evidence>
<evidence type="ECO:0000256" key="5">
    <source>
        <dbReference type="ARBA" id="ARBA00022679"/>
    </source>
</evidence>
<dbReference type="PRINTS" id="PR00344">
    <property type="entry name" value="BCTRLSENSOR"/>
</dbReference>
<comment type="subcellular location">
    <subcellularLocation>
        <location evidence="2">Membrane</location>
    </subcellularLocation>
</comment>
<organism evidence="10 11">
    <name type="scientific">Breznakia pachnodae</name>
    <dbReference type="NCBI Taxonomy" id="265178"/>
    <lineage>
        <taxon>Bacteria</taxon>
        <taxon>Bacillati</taxon>
        <taxon>Bacillota</taxon>
        <taxon>Erysipelotrichia</taxon>
        <taxon>Erysipelotrichales</taxon>
        <taxon>Erysipelotrichaceae</taxon>
        <taxon>Breznakia</taxon>
    </lineage>
</organism>
<evidence type="ECO:0000256" key="2">
    <source>
        <dbReference type="ARBA" id="ARBA00004370"/>
    </source>
</evidence>
<dbReference type="InterPro" id="IPR036890">
    <property type="entry name" value="HATPase_C_sf"/>
</dbReference>
<dbReference type="InterPro" id="IPR004358">
    <property type="entry name" value="Sig_transdc_His_kin-like_C"/>
</dbReference>
<dbReference type="SUPFAM" id="SSF55874">
    <property type="entry name" value="ATPase domain of HSP90 chaperone/DNA topoisomerase II/histidine kinase"/>
    <property type="match status" value="1"/>
</dbReference>
<dbReference type="CDD" id="cd00075">
    <property type="entry name" value="HATPase"/>
    <property type="match status" value="1"/>
</dbReference>
<dbReference type="InterPro" id="IPR005467">
    <property type="entry name" value="His_kinase_dom"/>
</dbReference>
<dbReference type="SUPFAM" id="SSF47384">
    <property type="entry name" value="Homodimeric domain of signal transducing histidine kinase"/>
    <property type="match status" value="1"/>
</dbReference>
<dbReference type="GO" id="GO:0004673">
    <property type="term" value="F:protein histidine kinase activity"/>
    <property type="evidence" value="ECO:0007669"/>
    <property type="project" value="UniProtKB-EC"/>
</dbReference>
<feature type="domain" description="Histidine kinase" evidence="9">
    <location>
        <begin position="192"/>
        <end position="407"/>
    </location>
</feature>
<dbReference type="PROSITE" id="PS50109">
    <property type="entry name" value="HIS_KIN"/>
    <property type="match status" value="1"/>
</dbReference>
<comment type="caution">
    <text evidence="10">The sequence shown here is derived from an EMBL/GenBank/DDBJ whole genome shotgun (WGS) entry which is preliminary data.</text>
</comment>
<feature type="transmembrane region" description="Helical" evidence="8">
    <location>
        <begin position="12"/>
        <end position="43"/>
    </location>
</feature>
<dbReference type="PANTHER" id="PTHR45453">
    <property type="entry name" value="PHOSPHATE REGULON SENSOR PROTEIN PHOR"/>
    <property type="match status" value="1"/>
</dbReference>
<dbReference type="PANTHER" id="PTHR45453:SF1">
    <property type="entry name" value="PHOSPHATE REGULON SENSOR PROTEIN PHOR"/>
    <property type="match status" value="1"/>
</dbReference>
<keyword evidence="8" id="KW-1133">Transmembrane helix</keyword>
<name>A0ABU0E270_9FIRM</name>
<dbReference type="Gene3D" id="3.30.565.10">
    <property type="entry name" value="Histidine kinase-like ATPase, C-terminal domain"/>
    <property type="match status" value="1"/>
</dbReference>
<evidence type="ECO:0000256" key="3">
    <source>
        <dbReference type="ARBA" id="ARBA00012438"/>
    </source>
</evidence>
<comment type="catalytic activity">
    <reaction evidence="1">
        <text>ATP + protein L-histidine = ADP + protein N-phospho-L-histidine.</text>
        <dbReference type="EC" id="2.7.13.3"/>
    </reaction>
</comment>
<gene>
    <name evidence="10" type="ORF">J2S15_001739</name>
</gene>
<dbReference type="RefSeq" id="WP_307407332.1">
    <property type="nucleotide sequence ID" value="NZ_JAUSUR010000003.1"/>
</dbReference>
<dbReference type="SMART" id="SM00387">
    <property type="entry name" value="HATPase_c"/>
    <property type="match status" value="1"/>
</dbReference>
<dbReference type="InterPro" id="IPR050351">
    <property type="entry name" value="BphY/WalK/GraS-like"/>
</dbReference>
<keyword evidence="8" id="KW-0472">Membrane</keyword>
<keyword evidence="7" id="KW-0902">Two-component regulatory system</keyword>
<dbReference type="Proteomes" id="UP001230220">
    <property type="component" value="Unassembled WGS sequence"/>
</dbReference>
<dbReference type="EC" id="2.7.13.3" evidence="3"/>
<protein>
    <recommendedName>
        <fullName evidence="3">histidine kinase</fullName>
        <ecNumber evidence="3">2.7.13.3</ecNumber>
    </recommendedName>
</protein>
<evidence type="ECO:0000259" key="9">
    <source>
        <dbReference type="PROSITE" id="PS50109"/>
    </source>
</evidence>
<evidence type="ECO:0000256" key="7">
    <source>
        <dbReference type="ARBA" id="ARBA00023012"/>
    </source>
</evidence>
<keyword evidence="11" id="KW-1185">Reference proteome</keyword>
<keyword evidence="4" id="KW-0597">Phosphoprotein</keyword>
<reference evidence="10 11" key="1">
    <citation type="submission" date="2023-07" db="EMBL/GenBank/DDBJ databases">
        <title>Genomic Encyclopedia of Type Strains, Phase IV (KMG-IV): sequencing the most valuable type-strain genomes for metagenomic binning, comparative biology and taxonomic classification.</title>
        <authorList>
            <person name="Goeker M."/>
        </authorList>
    </citation>
    <scope>NUCLEOTIDE SEQUENCE [LARGE SCALE GENOMIC DNA]</scope>
    <source>
        <strain evidence="10 11">DSM 16784</strain>
    </source>
</reference>
<evidence type="ECO:0000313" key="11">
    <source>
        <dbReference type="Proteomes" id="UP001230220"/>
    </source>
</evidence>
<accession>A0ABU0E270</accession>
<dbReference type="Pfam" id="PF02518">
    <property type="entry name" value="HATPase_c"/>
    <property type="match status" value="1"/>
</dbReference>
<evidence type="ECO:0000256" key="6">
    <source>
        <dbReference type="ARBA" id="ARBA00022777"/>
    </source>
</evidence>
<evidence type="ECO:0000256" key="1">
    <source>
        <dbReference type="ARBA" id="ARBA00000085"/>
    </source>
</evidence>
<evidence type="ECO:0000313" key="10">
    <source>
        <dbReference type="EMBL" id="MDQ0360992.1"/>
    </source>
</evidence>
<dbReference type="Gene3D" id="1.10.287.130">
    <property type="match status" value="1"/>
</dbReference>
<evidence type="ECO:0000256" key="8">
    <source>
        <dbReference type="SAM" id="Phobius"/>
    </source>
</evidence>
<sequence length="407" mass="46864">MNRERIRQILTILIFAFLAIAVFDITPYLVIIAMSLVFGFIIYEMQKDEEKRSRIESTHLMNQVKTSSSDVSLKQDQLYTLVANIPLPLVLLDSDGKAVLYNSFFEHFRRNDDDIELTYNKNDFKKSVHRFVNDAFIFEKEISKPMNIDGVDYEAISVPITTDGKFNGCVILFQDISKAKEKEQMQKQFIADASHELKTPISAIKGMVEILNREGFDDEEIRSDFLHQIEKENARLESIVQDLLQLSRLSNDMLVLKRESHDFTKVIDACVDSLEHKAREKGIEIVKDYQTHGSVFVDFEQMEVAINNLLANAIAYSDHGTIYLRTYYDEDECYIFEIEDQGQGIEPDNIEKIFERFYRIDKARSRLSGGSGLGLSIVKSIIEAHTAEMEVHSELGKGTTFKIKMKY</sequence>
<dbReference type="InterPro" id="IPR003594">
    <property type="entry name" value="HATPase_dom"/>
</dbReference>
<dbReference type="InterPro" id="IPR036097">
    <property type="entry name" value="HisK_dim/P_sf"/>
</dbReference>
<keyword evidence="6 10" id="KW-0418">Kinase</keyword>
<keyword evidence="8" id="KW-0812">Transmembrane</keyword>
<dbReference type="EMBL" id="JAUSUR010000003">
    <property type="protein sequence ID" value="MDQ0360992.1"/>
    <property type="molecule type" value="Genomic_DNA"/>
</dbReference>